<organism evidence="1 2">
    <name type="scientific">Pisolithus microcarpus 441</name>
    <dbReference type="NCBI Taxonomy" id="765257"/>
    <lineage>
        <taxon>Eukaryota</taxon>
        <taxon>Fungi</taxon>
        <taxon>Dikarya</taxon>
        <taxon>Basidiomycota</taxon>
        <taxon>Agaricomycotina</taxon>
        <taxon>Agaricomycetes</taxon>
        <taxon>Agaricomycetidae</taxon>
        <taxon>Boletales</taxon>
        <taxon>Sclerodermatineae</taxon>
        <taxon>Pisolithaceae</taxon>
        <taxon>Pisolithus</taxon>
    </lineage>
</organism>
<reference evidence="1 2" key="1">
    <citation type="submission" date="2014-04" db="EMBL/GenBank/DDBJ databases">
        <authorList>
            <consortium name="DOE Joint Genome Institute"/>
            <person name="Kuo A."/>
            <person name="Kohler A."/>
            <person name="Costa M.D."/>
            <person name="Nagy L.G."/>
            <person name="Floudas D."/>
            <person name="Copeland A."/>
            <person name="Barry K.W."/>
            <person name="Cichocki N."/>
            <person name="Veneault-Fourrey C."/>
            <person name="LaButti K."/>
            <person name="Lindquist E.A."/>
            <person name="Lipzen A."/>
            <person name="Lundell T."/>
            <person name="Morin E."/>
            <person name="Murat C."/>
            <person name="Sun H."/>
            <person name="Tunlid A."/>
            <person name="Henrissat B."/>
            <person name="Grigoriev I.V."/>
            <person name="Hibbett D.S."/>
            <person name="Martin F."/>
            <person name="Nordberg H.P."/>
            <person name="Cantor M.N."/>
            <person name="Hua S.X."/>
        </authorList>
    </citation>
    <scope>NUCLEOTIDE SEQUENCE [LARGE SCALE GENOMIC DNA]</scope>
    <source>
        <strain evidence="1 2">441</strain>
    </source>
</reference>
<accession>A0A0C9YS10</accession>
<dbReference type="EMBL" id="KN833849">
    <property type="protein sequence ID" value="KIK16694.1"/>
    <property type="molecule type" value="Genomic_DNA"/>
</dbReference>
<sequence>MLSHLDLKFYLTRSKYHLFFCNTLVHRSEEPCSVSIEIMQQLAKASAHVSKVNACQWLYIAYQSSHALGVLRRSLREDGLWPSTYDIQ</sequence>
<name>A0A0C9YS10_9AGAM</name>
<gene>
    <name evidence="1" type="ORF">PISMIDRAFT_252944</name>
</gene>
<evidence type="ECO:0000313" key="1">
    <source>
        <dbReference type="EMBL" id="KIK16694.1"/>
    </source>
</evidence>
<evidence type="ECO:0000313" key="2">
    <source>
        <dbReference type="Proteomes" id="UP000054018"/>
    </source>
</evidence>
<proteinExistence type="predicted"/>
<keyword evidence="2" id="KW-1185">Reference proteome</keyword>
<dbReference type="HOGENOM" id="CLU_2469943_0_0_1"/>
<protein>
    <submittedName>
        <fullName evidence="1">Uncharacterized protein</fullName>
    </submittedName>
</protein>
<dbReference type="AlphaFoldDB" id="A0A0C9YS10"/>
<dbReference type="Proteomes" id="UP000054018">
    <property type="component" value="Unassembled WGS sequence"/>
</dbReference>
<reference evidence="2" key="2">
    <citation type="submission" date="2015-01" db="EMBL/GenBank/DDBJ databases">
        <title>Evolutionary Origins and Diversification of the Mycorrhizal Mutualists.</title>
        <authorList>
            <consortium name="DOE Joint Genome Institute"/>
            <consortium name="Mycorrhizal Genomics Consortium"/>
            <person name="Kohler A."/>
            <person name="Kuo A."/>
            <person name="Nagy L.G."/>
            <person name="Floudas D."/>
            <person name="Copeland A."/>
            <person name="Barry K.W."/>
            <person name="Cichocki N."/>
            <person name="Veneault-Fourrey C."/>
            <person name="LaButti K."/>
            <person name="Lindquist E.A."/>
            <person name="Lipzen A."/>
            <person name="Lundell T."/>
            <person name="Morin E."/>
            <person name="Murat C."/>
            <person name="Riley R."/>
            <person name="Ohm R."/>
            <person name="Sun H."/>
            <person name="Tunlid A."/>
            <person name="Henrissat B."/>
            <person name="Grigoriev I.V."/>
            <person name="Hibbett D.S."/>
            <person name="Martin F."/>
        </authorList>
    </citation>
    <scope>NUCLEOTIDE SEQUENCE [LARGE SCALE GENOMIC DNA]</scope>
    <source>
        <strain evidence="2">441</strain>
    </source>
</reference>